<dbReference type="CDD" id="cd05301">
    <property type="entry name" value="GDH"/>
    <property type="match status" value="1"/>
</dbReference>
<dbReference type="FunFam" id="3.40.50.720:FF:000203">
    <property type="entry name" value="D-3-phosphoglycerate dehydrogenase (SerA)"/>
    <property type="match status" value="1"/>
</dbReference>
<keyword evidence="2 4" id="KW-0560">Oxidoreductase</keyword>
<dbReference type="InterPro" id="IPR006140">
    <property type="entry name" value="D-isomer_DH_NAD-bd"/>
</dbReference>
<sequence>MSRPRVIVTRKLPDPVEERLGALFDVALNPTDRPFSAGDLKAAMRDADGVLCAVVDPMTAEVLGVEGRRAGIVANFGVGVNNIDLAAAEANGVVVGNTPDVLTDATADIAIALMLAATRRMYETEKMLREGRWTGFSITAQLGMGLRDKVIGIVGMGRIGQATARRAALGFGMKVIYFNRSDLKVALDFPAERRATIREVMAEADVVSLHIPGGGENRGRISAELIAAMKPTAYLVNTARGDVVEEPALVAALAEGRIAGAGLDVFAAEPNVPAELIGLENVTLLPHIGSATLETRTAMGMLAVDNLEAFFGGAPLPARVV</sequence>
<dbReference type="GO" id="GO:0005829">
    <property type="term" value="C:cytosol"/>
    <property type="evidence" value="ECO:0007669"/>
    <property type="project" value="TreeGrafter"/>
</dbReference>
<evidence type="ECO:0000256" key="3">
    <source>
        <dbReference type="ARBA" id="ARBA00023027"/>
    </source>
</evidence>
<dbReference type="Gene3D" id="3.40.50.720">
    <property type="entry name" value="NAD(P)-binding Rossmann-like Domain"/>
    <property type="match status" value="2"/>
</dbReference>
<feature type="domain" description="D-isomer specific 2-hydroxyacid dehydrogenase NAD-binding" evidence="6">
    <location>
        <begin position="111"/>
        <end position="289"/>
    </location>
</feature>
<reference evidence="7 8" key="1">
    <citation type="submission" date="2017-08" db="EMBL/GenBank/DDBJ databases">
        <title>Infants hospitalized years apart are colonized by the same room-sourced microbial strains.</title>
        <authorList>
            <person name="Brooks B."/>
            <person name="Olm M.R."/>
            <person name="Firek B.A."/>
            <person name="Baker R."/>
            <person name="Thomas B.C."/>
            <person name="Morowitz M.J."/>
            <person name="Banfield J.F."/>
        </authorList>
    </citation>
    <scope>NUCLEOTIDE SEQUENCE [LARGE SCALE GENOMIC DNA]</scope>
    <source>
        <strain evidence="7">S2_005_002_R2_34</strain>
    </source>
</reference>
<evidence type="ECO:0000313" key="8">
    <source>
        <dbReference type="Proteomes" id="UP000249185"/>
    </source>
</evidence>
<dbReference type="InterPro" id="IPR050223">
    <property type="entry name" value="D-isomer_2-hydroxyacid_DH"/>
</dbReference>
<dbReference type="Pfam" id="PF02826">
    <property type="entry name" value="2-Hacid_dh_C"/>
    <property type="match status" value="1"/>
</dbReference>
<proteinExistence type="inferred from homology"/>
<evidence type="ECO:0000256" key="2">
    <source>
        <dbReference type="ARBA" id="ARBA00023002"/>
    </source>
</evidence>
<keyword evidence="3" id="KW-0520">NAD</keyword>
<dbReference type="PROSITE" id="PS00065">
    <property type="entry name" value="D_2_HYDROXYACID_DH_1"/>
    <property type="match status" value="1"/>
</dbReference>
<dbReference type="EMBL" id="QFPW01000014">
    <property type="protein sequence ID" value="PZQ47920.1"/>
    <property type="molecule type" value="Genomic_DNA"/>
</dbReference>
<dbReference type="GO" id="GO:0016618">
    <property type="term" value="F:hydroxypyruvate reductase [NAD(P)H] activity"/>
    <property type="evidence" value="ECO:0007669"/>
    <property type="project" value="TreeGrafter"/>
</dbReference>
<protein>
    <submittedName>
        <fullName evidence="7">D-glycerate dehydrogenase</fullName>
    </submittedName>
</protein>
<evidence type="ECO:0000256" key="4">
    <source>
        <dbReference type="RuleBase" id="RU003719"/>
    </source>
</evidence>
<dbReference type="SUPFAM" id="SSF52283">
    <property type="entry name" value="Formate/glycerate dehydrogenase catalytic domain-like"/>
    <property type="match status" value="1"/>
</dbReference>
<dbReference type="PANTHER" id="PTHR10996:SF283">
    <property type="entry name" value="GLYOXYLATE_HYDROXYPYRUVATE REDUCTASE B"/>
    <property type="match status" value="1"/>
</dbReference>
<organism evidence="7 8">
    <name type="scientific">Rhodovulum sulfidophilum</name>
    <name type="common">Rhodobacter sulfidophilus</name>
    <dbReference type="NCBI Taxonomy" id="35806"/>
    <lineage>
        <taxon>Bacteria</taxon>
        <taxon>Pseudomonadati</taxon>
        <taxon>Pseudomonadota</taxon>
        <taxon>Alphaproteobacteria</taxon>
        <taxon>Rhodobacterales</taxon>
        <taxon>Paracoccaceae</taxon>
        <taxon>Rhodovulum</taxon>
    </lineage>
</organism>
<accession>A0A2W5Q953</accession>
<dbReference type="InterPro" id="IPR029752">
    <property type="entry name" value="D-isomer_DH_CS1"/>
</dbReference>
<dbReference type="GO" id="GO:0030267">
    <property type="term" value="F:glyoxylate reductase (NADPH) activity"/>
    <property type="evidence" value="ECO:0007669"/>
    <property type="project" value="TreeGrafter"/>
</dbReference>
<dbReference type="GO" id="GO:0051287">
    <property type="term" value="F:NAD binding"/>
    <property type="evidence" value="ECO:0007669"/>
    <property type="project" value="InterPro"/>
</dbReference>
<dbReference type="InterPro" id="IPR029753">
    <property type="entry name" value="D-isomer_DH_CS"/>
</dbReference>
<dbReference type="PANTHER" id="PTHR10996">
    <property type="entry name" value="2-HYDROXYACID DEHYDROGENASE-RELATED"/>
    <property type="match status" value="1"/>
</dbReference>
<evidence type="ECO:0000259" key="6">
    <source>
        <dbReference type="Pfam" id="PF02826"/>
    </source>
</evidence>
<gene>
    <name evidence="7" type="ORF">DI556_15595</name>
</gene>
<evidence type="ECO:0000259" key="5">
    <source>
        <dbReference type="Pfam" id="PF00389"/>
    </source>
</evidence>
<dbReference type="InterPro" id="IPR036291">
    <property type="entry name" value="NAD(P)-bd_dom_sf"/>
</dbReference>
<name>A0A2W5Q953_RHOSU</name>
<dbReference type="AlphaFoldDB" id="A0A2W5Q953"/>
<comment type="caution">
    <text evidence="7">The sequence shown here is derived from an EMBL/GenBank/DDBJ whole genome shotgun (WGS) entry which is preliminary data.</text>
</comment>
<evidence type="ECO:0000256" key="1">
    <source>
        <dbReference type="ARBA" id="ARBA00005854"/>
    </source>
</evidence>
<dbReference type="Proteomes" id="UP000249185">
    <property type="component" value="Unassembled WGS sequence"/>
</dbReference>
<dbReference type="Pfam" id="PF00389">
    <property type="entry name" value="2-Hacid_dh"/>
    <property type="match status" value="1"/>
</dbReference>
<dbReference type="SUPFAM" id="SSF51735">
    <property type="entry name" value="NAD(P)-binding Rossmann-fold domains"/>
    <property type="match status" value="1"/>
</dbReference>
<comment type="similarity">
    <text evidence="1 4">Belongs to the D-isomer specific 2-hydroxyacid dehydrogenase family.</text>
</comment>
<dbReference type="PROSITE" id="PS00671">
    <property type="entry name" value="D_2_HYDROXYACID_DH_3"/>
    <property type="match status" value="1"/>
</dbReference>
<evidence type="ECO:0000313" key="7">
    <source>
        <dbReference type="EMBL" id="PZQ47920.1"/>
    </source>
</evidence>
<feature type="domain" description="D-isomer specific 2-hydroxyacid dehydrogenase catalytic" evidence="5">
    <location>
        <begin position="7"/>
        <end position="320"/>
    </location>
</feature>
<dbReference type="InterPro" id="IPR006139">
    <property type="entry name" value="D-isomer_2_OHA_DH_cat_dom"/>
</dbReference>